<feature type="region of interest" description="Disordered" evidence="1">
    <location>
        <begin position="293"/>
        <end position="313"/>
    </location>
</feature>
<feature type="compositionally biased region" description="Basic and acidic residues" evidence="1">
    <location>
        <begin position="537"/>
        <end position="558"/>
    </location>
</feature>
<comment type="caution">
    <text evidence="2">The sequence shown here is derived from an EMBL/GenBank/DDBJ whole genome shotgun (WGS) entry which is preliminary data.</text>
</comment>
<reference evidence="2 3" key="1">
    <citation type="submission" date="2018-04" db="EMBL/GenBank/DDBJ databases">
        <title>The genome of golden apple snail Pomacea canaliculata provides insight into stress tolerance and invasive adaptation.</title>
        <authorList>
            <person name="Liu C."/>
            <person name="Liu B."/>
            <person name="Ren Y."/>
            <person name="Zhang Y."/>
            <person name="Wang H."/>
            <person name="Li S."/>
            <person name="Jiang F."/>
            <person name="Yin L."/>
            <person name="Zhang G."/>
            <person name="Qian W."/>
            <person name="Fan W."/>
        </authorList>
    </citation>
    <scope>NUCLEOTIDE SEQUENCE [LARGE SCALE GENOMIC DNA]</scope>
    <source>
        <strain evidence="2">SZHN2017</strain>
        <tissue evidence="2">Muscle</tissue>
    </source>
</reference>
<evidence type="ECO:0000256" key="1">
    <source>
        <dbReference type="SAM" id="MobiDB-lite"/>
    </source>
</evidence>
<dbReference type="OMA" id="FLNHGMS"/>
<feature type="compositionally biased region" description="Basic and acidic residues" evidence="1">
    <location>
        <begin position="383"/>
        <end position="394"/>
    </location>
</feature>
<protein>
    <submittedName>
        <fullName evidence="2">Uncharacterized protein</fullName>
    </submittedName>
</protein>
<feature type="compositionally biased region" description="Polar residues" evidence="1">
    <location>
        <begin position="395"/>
        <end position="408"/>
    </location>
</feature>
<dbReference type="OrthoDB" id="9949627at2759"/>
<dbReference type="Proteomes" id="UP000245119">
    <property type="component" value="Linkage Group LG5"/>
</dbReference>
<dbReference type="AlphaFoldDB" id="A0A2T7PBB8"/>
<evidence type="ECO:0000313" key="3">
    <source>
        <dbReference type="Proteomes" id="UP000245119"/>
    </source>
</evidence>
<organism evidence="2 3">
    <name type="scientific">Pomacea canaliculata</name>
    <name type="common">Golden apple snail</name>
    <dbReference type="NCBI Taxonomy" id="400727"/>
    <lineage>
        <taxon>Eukaryota</taxon>
        <taxon>Metazoa</taxon>
        <taxon>Spiralia</taxon>
        <taxon>Lophotrochozoa</taxon>
        <taxon>Mollusca</taxon>
        <taxon>Gastropoda</taxon>
        <taxon>Caenogastropoda</taxon>
        <taxon>Architaenioglossa</taxon>
        <taxon>Ampullarioidea</taxon>
        <taxon>Ampullariidae</taxon>
        <taxon>Pomacea</taxon>
    </lineage>
</organism>
<dbReference type="EMBL" id="PZQS01000005">
    <property type="protein sequence ID" value="PVD30706.1"/>
    <property type="molecule type" value="Genomic_DNA"/>
</dbReference>
<keyword evidence="3" id="KW-1185">Reference proteome</keyword>
<sequence length="602" mass="67856">MARARGSLIYSADVLDELKQAVGDARDDESGFRQKITALQRFLNHGMSRFSLESWHVVLTSLFQAYQHVHKERPDDKVITKVTSVAQLRLMSRDLLLHRGGLREVDAHALKHLDNFLAALRCLKEAKDSVDTLFQFLCTNYYDPPKQEDGSKEFTTVANQKLSHDLGTKSHGSVVGNNAHDSLSYQYGIQTPEQMSGNAAHKLHLTVIDMRDIVTRWAHLQEENDINVDDFDPESLQDLLLLQGTSAFQAVLRLLPDIFAKFYKCLELAKQWWLLAHQIYPVLPIYRPVPPVTSPSKDGTFDDEGSDGGDVQSAAASPVVVAKDDVSFQEQLVSLNEDIHNTENMLLTFRNDLELLLDRERHFESLVEAYEKVTSQLDEKARERRALTAAREADSSSASGDIRPTSSGRPDGHPQEKLMSATEQTRDKHLLEAAEREMQLLQFQQTLLLQDYLIQLEMRPSLIRFTEDLRMKTREAESHLADKVAEKQRVEQSIVANRQGQNSLAVASSLHTAVRPESSKLVSSHDSGLLEEGDNGEELKRVDGKLEKGARLKGEESKSQVARLQSRPQQAPNTTSQSAARDPLKRRRRKSFPSLARQGSQR</sequence>
<accession>A0A2T7PBB8</accession>
<feature type="region of interest" description="Disordered" evidence="1">
    <location>
        <begin position="508"/>
        <end position="602"/>
    </location>
</feature>
<name>A0A2T7PBB8_POMCA</name>
<feature type="region of interest" description="Disordered" evidence="1">
    <location>
        <begin position="383"/>
        <end position="424"/>
    </location>
</feature>
<evidence type="ECO:0000313" key="2">
    <source>
        <dbReference type="EMBL" id="PVD30706.1"/>
    </source>
</evidence>
<proteinExistence type="predicted"/>
<feature type="compositionally biased region" description="Polar residues" evidence="1">
    <location>
        <begin position="559"/>
        <end position="579"/>
    </location>
</feature>
<gene>
    <name evidence="2" type="ORF">C0Q70_09981</name>
</gene>